<feature type="transmembrane region" description="Helical" evidence="2">
    <location>
        <begin position="612"/>
        <end position="632"/>
    </location>
</feature>
<gene>
    <name evidence="5" type="ORF">UBRO2_00631</name>
    <name evidence="4" type="ORF">UBRO_04175</name>
</gene>
<proteinExistence type="predicted"/>
<dbReference type="EMBL" id="ULHB01000006">
    <property type="protein sequence ID" value="SYW75396.1"/>
    <property type="molecule type" value="Genomic_DNA"/>
</dbReference>
<feature type="transmembrane region" description="Helical" evidence="2">
    <location>
        <begin position="517"/>
        <end position="534"/>
    </location>
</feature>
<dbReference type="Proteomes" id="UP000658997">
    <property type="component" value="Unassembled WGS sequence"/>
</dbReference>
<evidence type="ECO:0000313" key="7">
    <source>
        <dbReference type="Proteomes" id="UP000658997"/>
    </source>
</evidence>
<evidence type="ECO:0000256" key="1">
    <source>
        <dbReference type="SAM" id="MobiDB-lite"/>
    </source>
</evidence>
<protein>
    <submittedName>
        <fullName evidence="4">Uncharacterized protein</fullName>
    </submittedName>
</protein>
<reference evidence="6" key="1">
    <citation type="submission" date="2016-04" db="EMBL/GenBank/DDBJ databases">
        <authorList>
            <person name="Guldener U."/>
            <person name="Guldener U."/>
        </authorList>
    </citation>
    <scope>NUCLEOTIDE SEQUENCE [LARGE SCALE GENOMIC DNA]</scope>
    <source>
        <strain evidence="6">UB2112</strain>
    </source>
</reference>
<name>A0A1K0G3F4_9BASI</name>
<keyword evidence="2" id="KW-0812">Transmembrane</keyword>
<feature type="transmembrane region" description="Helical" evidence="2">
    <location>
        <begin position="330"/>
        <end position="349"/>
    </location>
</feature>
<feature type="signal peptide" evidence="3">
    <location>
        <begin position="1"/>
        <end position="34"/>
    </location>
</feature>
<keyword evidence="2" id="KW-0472">Membrane</keyword>
<feature type="transmembrane region" description="Helical" evidence="2">
    <location>
        <begin position="356"/>
        <end position="377"/>
    </location>
</feature>
<feature type="region of interest" description="Disordered" evidence="1">
    <location>
        <begin position="283"/>
        <end position="306"/>
    </location>
</feature>
<dbReference type="EMBL" id="LT558122">
    <property type="protein sequence ID" value="SAM81942.1"/>
    <property type="molecule type" value="Genomic_DNA"/>
</dbReference>
<keyword evidence="3" id="KW-0732">Signal</keyword>
<reference evidence="4" key="2">
    <citation type="submission" date="2016-04" db="EMBL/GenBank/DDBJ databases">
        <authorList>
            <person name="Evans L.H."/>
            <person name="Alamgir A."/>
            <person name="Owens N."/>
            <person name="Weber N.D."/>
            <person name="Virtaneva K."/>
            <person name="Barbian K."/>
            <person name="Babar A."/>
            <person name="Rosenke K."/>
        </authorList>
    </citation>
    <scope>NUCLEOTIDE SEQUENCE</scope>
    <source>
        <strain evidence="4">UB2112</strain>
    </source>
</reference>
<keyword evidence="7" id="KW-1185">Reference proteome</keyword>
<feature type="transmembrane region" description="Helical" evidence="2">
    <location>
        <begin position="397"/>
        <end position="418"/>
    </location>
</feature>
<accession>A0A1K0G3F4</accession>
<organism evidence="4 6">
    <name type="scientific">Ustilago bromivora</name>
    <dbReference type="NCBI Taxonomy" id="307758"/>
    <lineage>
        <taxon>Eukaryota</taxon>
        <taxon>Fungi</taxon>
        <taxon>Dikarya</taxon>
        <taxon>Basidiomycota</taxon>
        <taxon>Ustilaginomycotina</taxon>
        <taxon>Ustilaginomycetes</taxon>
        <taxon>Ustilaginales</taxon>
        <taxon>Ustilaginaceae</taxon>
        <taxon>Ustilago</taxon>
    </lineage>
</organism>
<feature type="transmembrane region" description="Helical" evidence="2">
    <location>
        <begin position="430"/>
        <end position="453"/>
    </location>
</feature>
<sequence>MVSSPKSSRRTKASGALAQLAVACALSTATLACAASPGPGSWWKRQDPTAATNQDPSVLKLISATGLYATLVPGSGNGNADAIQSAVDMSGDIPSQVVSALAPAETAATPTDGAVDAVMQAVEATVSPTASAASKVASESLDRSQESQMQSEPSAEPTGEGEVSSWTYDPGAFGSGFGTEPAVATQCSISAPSSTPSIDPAEALAESVLSNAASDSDFSFASLAPASAVPTATPTPTLPLHRRQYPIQTEDRESNLFPLFTSYLTLQPPSTTIVNFGPTPNLNTSSIPRRAPGTGSGNGEAPSDINNPNSPDVGWLDLQVGAVPYKNGDLIASIVWVLATIALIPLLLIRLLRRSSLISMVLLTVIIYMVLMLVAFGVRARLSATTPTTSLMNVEGIILAVLVPLLIEPLFHLLGLYSQQSGRSTGVPQAALILRILNLIVFLLFLVAAAYYASWLDSWNKVLQMTQTAQDLPGITPPKVTRIGPVVASILEIIVILGAALLIPIARGDSGSMRPGGFIFVLLLLSISTVWRLLQTLHATTRISAELGGELDSNNLLPFFKGGSSNSTTDNQRVAQGLSLAPQGMYGPRTEGIAWEQLQVTMASRSAPQTPLIFNLVYVLPMWLMLFLLFFAHAPVKKDGEVAAEGGDKAVAVAEA</sequence>
<evidence type="ECO:0000313" key="6">
    <source>
        <dbReference type="Proteomes" id="UP000179920"/>
    </source>
</evidence>
<feature type="region of interest" description="Disordered" evidence="1">
    <location>
        <begin position="128"/>
        <end position="171"/>
    </location>
</feature>
<evidence type="ECO:0000313" key="5">
    <source>
        <dbReference type="EMBL" id="SYW75396.1"/>
    </source>
</evidence>
<feature type="chain" id="PRO_5038295973" evidence="3">
    <location>
        <begin position="35"/>
        <end position="656"/>
    </location>
</feature>
<evidence type="ECO:0000256" key="3">
    <source>
        <dbReference type="SAM" id="SignalP"/>
    </source>
</evidence>
<dbReference type="OrthoDB" id="2556536at2759"/>
<evidence type="ECO:0000313" key="4">
    <source>
        <dbReference type="EMBL" id="SAM81942.1"/>
    </source>
</evidence>
<feature type="transmembrane region" description="Helical" evidence="2">
    <location>
        <begin position="483"/>
        <end position="505"/>
    </location>
</feature>
<evidence type="ECO:0000256" key="2">
    <source>
        <dbReference type="SAM" id="Phobius"/>
    </source>
</evidence>
<dbReference type="Proteomes" id="UP000179920">
    <property type="component" value="Chromosome VI"/>
</dbReference>
<reference evidence="5" key="3">
    <citation type="submission" date="2018-08" db="EMBL/GenBank/DDBJ databases">
        <authorList>
            <person name="Guldener U."/>
        </authorList>
    </citation>
    <scope>NUCLEOTIDE SEQUENCE</scope>
    <source>
        <strain evidence="5">UB2</strain>
    </source>
</reference>
<dbReference type="PROSITE" id="PS51257">
    <property type="entry name" value="PROKAR_LIPOPROTEIN"/>
    <property type="match status" value="1"/>
</dbReference>
<keyword evidence="2" id="KW-1133">Transmembrane helix</keyword>
<dbReference type="AlphaFoldDB" id="A0A1K0G3F4"/>